<organism evidence="1">
    <name type="scientific">Escherichia coli</name>
    <dbReference type="NCBI Taxonomy" id="562"/>
    <lineage>
        <taxon>Bacteria</taxon>
        <taxon>Pseudomonadati</taxon>
        <taxon>Pseudomonadota</taxon>
        <taxon>Gammaproteobacteria</taxon>
        <taxon>Enterobacterales</taxon>
        <taxon>Enterobacteriaceae</taxon>
        <taxon>Escherichia</taxon>
    </lineage>
</organism>
<dbReference type="RefSeq" id="WP_061353368.1">
    <property type="nucleotide sequence ID" value="NZ_BFYR01000018.1"/>
</dbReference>
<accession>A0A478KB84</accession>
<comment type="caution">
    <text evidence="1">The sequence shown here is derived from an EMBL/GenBank/DDBJ whole genome shotgun (WGS) entry which is preliminary data.</text>
</comment>
<reference evidence="1" key="1">
    <citation type="submission" date="2018-11" db="EMBL/GenBank/DDBJ databases">
        <title>Draft genome sequence of commensal E.coli strains.</title>
        <authorList>
            <person name="Arimizu Y."/>
            <person name="Hayashi T."/>
            <person name="Ogura Y."/>
        </authorList>
    </citation>
    <scope>NUCLEOTIDE SEQUENCE</scope>
    <source>
        <strain evidence="1">39-H19-A</strain>
    </source>
</reference>
<name>A0A478KB84_ECOLX</name>
<sequence>MSAEEDYIERFSDLMEDAESEGVDGINIMMNYLMAYVEAMTGGEEEQGIIWQLGDKDLVISIEPAEQAARFHRHHLRKLQIPSNETLQK</sequence>
<protein>
    <submittedName>
        <fullName evidence="1">Uncharacterized protein</fullName>
    </submittedName>
</protein>
<dbReference type="AlphaFoldDB" id="A0A478KB84"/>
<proteinExistence type="predicted"/>
<gene>
    <name evidence="1" type="ORF">BvCmsH19A_01858</name>
</gene>
<dbReference type="EMBL" id="BICW01000013">
    <property type="protein sequence ID" value="GCG59230.1"/>
    <property type="molecule type" value="Genomic_DNA"/>
</dbReference>
<evidence type="ECO:0000313" key="1">
    <source>
        <dbReference type="EMBL" id="GCG59230.1"/>
    </source>
</evidence>